<keyword evidence="2" id="KW-1133">Transmembrane helix</keyword>
<reference evidence="3" key="1">
    <citation type="submission" date="2021-02" db="EMBL/GenBank/DDBJ databases">
        <authorList>
            <person name="Nowell W R."/>
        </authorList>
    </citation>
    <scope>NUCLEOTIDE SEQUENCE</scope>
</reference>
<dbReference type="AlphaFoldDB" id="A0A819HZ84"/>
<dbReference type="EMBL" id="CAJOAZ010002191">
    <property type="protein sequence ID" value="CAF3903933.1"/>
    <property type="molecule type" value="Genomic_DNA"/>
</dbReference>
<evidence type="ECO:0000313" key="3">
    <source>
        <dbReference type="EMBL" id="CAF3903933.1"/>
    </source>
</evidence>
<protein>
    <submittedName>
        <fullName evidence="3">Uncharacterized protein</fullName>
    </submittedName>
</protein>
<comment type="caution">
    <text evidence="3">The sequence shown here is derived from an EMBL/GenBank/DDBJ whole genome shotgun (WGS) entry which is preliminary data.</text>
</comment>
<evidence type="ECO:0000313" key="4">
    <source>
        <dbReference type="Proteomes" id="UP000663844"/>
    </source>
</evidence>
<keyword evidence="2" id="KW-0812">Transmembrane</keyword>
<proteinExistence type="predicted"/>
<feature type="region of interest" description="Disordered" evidence="1">
    <location>
        <begin position="356"/>
        <end position="381"/>
    </location>
</feature>
<feature type="transmembrane region" description="Helical" evidence="2">
    <location>
        <begin position="595"/>
        <end position="615"/>
    </location>
</feature>
<keyword evidence="2" id="KW-0472">Membrane</keyword>
<sequence>MLYGTLNHIQSIYSDINQIEIYLKQTLTPIMEYVFNENRSIKNLFSAIDYAPMKKNDGRSLLHIKHLLNHLESRHGIKAGFFSYEKRILYSTIDVETTFYLQTLLGLEHNLPLNEIYMRLNPEIKLKSGVSLIRIYIRQPPSLQPILNAINTNTTYHANSQAQSHPISIINSLLSSENELSPIQFHSTDMSYPLSTSDKNRYKLLIEQQSTSSSGETTDFDCDQIRRISSTSSVDTNSVRSSFNDKKFIPIPQFSKEESSLIYSPTSPNGLGINKDKIDNQYKRTRSILTDNDYTNSIKIDPDISRTDDTNITRLVFEQIENDDYESACREEDMICLPPMSLFSNYYRGRQRTLTSHSDLDDPEYNNNGNQEGHAKWGDVPAQNDEIERDEYILYIQRNSRMLFAGIIEKNLITEKYLQNLWCLMLTEMADMDREIQIIPISGETSKYSTDIKFQFNENIRQTQFERFSVGNHCYYKTPSSDSACMAFNARTKLSLNPERRIIALSVINLISGDHIHLEDRFEKQIGDFTQINRNKKENNTINIHHLSPGRYEICVNLLSNKTKKLYYRSSYSCIHIPWHVPEFERYKPNPLKEVLLIISFIILLITIAFVAHNIHILSESRKPLIFVHNIDEDEDNDNSELAKLLVNKHFVQNISPLELLVRKRIHERYKHQSPDVNEF</sequence>
<gene>
    <name evidence="3" type="ORF">OXD698_LOCUS24101</name>
</gene>
<accession>A0A819HZ84</accession>
<dbReference type="Proteomes" id="UP000663844">
    <property type="component" value="Unassembled WGS sequence"/>
</dbReference>
<evidence type="ECO:0000256" key="1">
    <source>
        <dbReference type="SAM" id="MobiDB-lite"/>
    </source>
</evidence>
<organism evidence="3 4">
    <name type="scientific">Adineta steineri</name>
    <dbReference type="NCBI Taxonomy" id="433720"/>
    <lineage>
        <taxon>Eukaryota</taxon>
        <taxon>Metazoa</taxon>
        <taxon>Spiralia</taxon>
        <taxon>Gnathifera</taxon>
        <taxon>Rotifera</taxon>
        <taxon>Eurotatoria</taxon>
        <taxon>Bdelloidea</taxon>
        <taxon>Adinetida</taxon>
        <taxon>Adinetidae</taxon>
        <taxon>Adineta</taxon>
    </lineage>
</organism>
<name>A0A819HZ84_9BILA</name>
<evidence type="ECO:0000256" key="2">
    <source>
        <dbReference type="SAM" id="Phobius"/>
    </source>
</evidence>